<organism evidence="1 2">
    <name type="scientific">Halorubellus litoreus</name>
    <dbReference type="NCBI Taxonomy" id="755308"/>
    <lineage>
        <taxon>Archaea</taxon>
        <taxon>Methanobacteriati</taxon>
        <taxon>Methanobacteriota</taxon>
        <taxon>Stenosarchaea group</taxon>
        <taxon>Halobacteria</taxon>
        <taxon>Halobacteriales</taxon>
        <taxon>Halorubellaceae</taxon>
        <taxon>Halorubellus</taxon>
    </lineage>
</organism>
<sequence length="406" mass="45308">MKNTAYAKLTPRQLDVLAELPKTVPALALSLGITESTVYDHLSDIEKRGVHLAQNDAGEYYEPGGGRVENDVINVSAPVRTTAAQKAAVSRKTKAFLAELEHEIRAYRQEVGPVIADGGVTYTPGGMDIIVPCSDDHYGDLVADPTQPNPYESQPLFDAEIASERIHAKFDHAHQVADAREAMGHTIDAFVVPMLGDHVTNEAIYEQQKWHLEPRMHIREQLKVATDVYTYEIARASARFPSVVVPCFHGNHGEFRQGGQSHHANADDLLYDRLELAVQAMGLENVTFIRSDIDDHILFTTRNGKWTGFGVHGEDVPYHIGTKSPLQWWQAQVNRWDFDFAFRCHYHESKEERVNGVPVHLLPSIKDTGEYEAKLGIYGVPLGVVFGSTDEQPLAFKEWVSYPVSA</sequence>
<dbReference type="AlphaFoldDB" id="A0ABD5VGW2"/>
<dbReference type="EMBL" id="JBHSXN010000002">
    <property type="protein sequence ID" value="MFC6953728.1"/>
    <property type="molecule type" value="Genomic_DNA"/>
</dbReference>
<evidence type="ECO:0000313" key="1">
    <source>
        <dbReference type="EMBL" id="MFC6953728.1"/>
    </source>
</evidence>
<evidence type="ECO:0008006" key="3">
    <source>
        <dbReference type="Google" id="ProtNLM"/>
    </source>
</evidence>
<comment type="caution">
    <text evidence="1">The sequence shown here is derived from an EMBL/GenBank/DDBJ whole genome shotgun (WGS) entry which is preliminary data.</text>
</comment>
<reference evidence="1 2" key="1">
    <citation type="journal article" date="2019" name="Int. J. Syst. Evol. Microbiol.">
        <title>The Global Catalogue of Microorganisms (GCM) 10K type strain sequencing project: providing services to taxonomists for standard genome sequencing and annotation.</title>
        <authorList>
            <consortium name="The Broad Institute Genomics Platform"/>
            <consortium name="The Broad Institute Genome Sequencing Center for Infectious Disease"/>
            <person name="Wu L."/>
            <person name="Ma J."/>
        </authorList>
    </citation>
    <scope>NUCLEOTIDE SEQUENCE [LARGE SCALE GENOMIC DNA]</scope>
    <source>
        <strain evidence="1 2">GX26</strain>
    </source>
</reference>
<gene>
    <name evidence="1" type="ORF">ACFQGB_12715</name>
</gene>
<proteinExistence type="predicted"/>
<name>A0ABD5VGW2_9EURY</name>
<dbReference type="RefSeq" id="WP_336350681.1">
    <property type="nucleotide sequence ID" value="NZ_JAZAQL010000002.1"/>
</dbReference>
<accession>A0ABD5VGW2</accession>
<keyword evidence="2" id="KW-1185">Reference proteome</keyword>
<evidence type="ECO:0000313" key="2">
    <source>
        <dbReference type="Proteomes" id="UP001596395"/>
    </source>
</evidence>
<dbReference type="Proteomes" id="UP001596395">
    <property type="component" value="Unassembled WGS sequence"/>
</dbReference>
<protein>
    <recommendedName>
        <fullName evidence="3">HTH domain-containing protein</fullName>
    </recommendedName>
</protein>